<name>B8MA70_TALSN</name>
<dbReference type="OrthoDB" id="4369405at2759"/>
<protein>
    <submittedName>
        <fullName evidence="2">Uncharacterized protein</fullName>
    </submittedName>
</protein>
<feature type="region of interest" description="Disordered" evidence="1">
    <location>
        <begin position="341"/>
        <end position="388"/>
    </location>
</feature>
<feature type="region of interest" description="Disordered" evidence="1">
    <location>
        <begin position="1"/>
        <end position="47"/>
    </location>
</feature>
<dbReference type="HOGENOM" id="CLU_043319_0_0_1"/>
<dbReference type="PhylomeDB" id="B8MA70"/>
<accession>B8MA70</accession>
<reference evidence="3" key="1">
    <citation type="journal article" date="2015" name="Genome Announc.">
        <title>Genome sequence of the AIDS-associated pathogen Penicillium marneffei (ATCC18224) and its near taxonomic relative Talaromyces stipitatus (ATCC10500).</title>
        <authorList>
            <person name="Nierman W.C."/>
            <person name="Fedorova-Abrams N.D."/>
            <person name="Andrianopoulos A."/>
        </authorList>
    </citation>
    <scope>NUCLEOTIDE SEQUENCE [LARGE SCALE GENOMIC DNA]</scope>
    <source>
        <strain evidence="3">ATCC 10500 / CBS 375.48 / QM 6759 / NRRL 1006</strain>
    </source>
</reference>
<feature type="compositionally biased region" description="Polar residues" evidence="1">
    <location>
        <begin position="31"/>
        <end position="40"/>
    </location>
</feature>
<organism evidence="2 3">
    <name type="scientific">Talaromyces stipitatus (strain ATCC 10500 / CBS 375.48 / QM 6759 / NRRL 1006)</name>
    <name type="common">Penicillium stipitatum</name>
    <dbReference type="NCBI Taxonomy" id="441959"/>
    <lineage>
        <taxon>Eukaryota</taxon>
        <taxon>Fungi</taxon>
        <taxon>Dikarya</taxon>
        <taxon>Ascomycota</taxon>
        <taxon>Pezizomycotina</taxon>
        <taxon>Eurotiomycetes</taxon>
        <taxon>Eurotiomycetidae</taxon>
        <taxon>Eurotiales</taxon>
        <taxon>Trichocomaceae</taxon>
        <taxon>Talaromyces</taxon>
        <taxon>Talaromyces sect. Talaromyces</taxon>
    </lineage>
</organism>
<evidence type="ECO:0000313" key="3">
    <source>
        <dbReference type="Proteomes" id="UP000001745"/>
    </source>
</evidence>
<keyword evidence="3" id="KW-1185">Reference proteome</keyword>
<dbReference type="RefSeq" id="XP_002482391.1">
    <property type="nucleotide sequence ID" value="XM_002482346.1"/>
</dbReference>
<gene>
    <name evidence="2" type="ORF">TSTA_121420</name>
</gene>
<sequence>MAVSTRRIARSESLDSQNDQQDNGMGVGPTQGPTESSDNSETQDGEVDVHRPMGLREMQEIVDNQPLSTEQLRVLTDRIRVLVKARTGKRANENTNDEDDRPRATLKAWSDWKIEIQRAFNASPYKYDNNRTKVIKALIHLHEDCKTMWNNHIRSAPDDKYNWKAFSTWLDSTIRDQGNDEIKTQIEWSKARQRFDQTPWAFDAYLTSLEREMEPKNERTQAMEFFSRLRPSLQRAIQLSGINPLPQTRQAMLSLATRMWEEIKHDEKNPRKKDPKKPETRTDNPTTPLVSSKHASKMDNKNEDKAQNKTGKLRGPKEFASGKNEKGERICFTCGSTEHLTSYHKKDDKGDAEKKKPGIHIIQKVGRKKGHNRMAEQAWDLSDLSENE</sequence>
<dbReference type="AlphaFoldDB" id="B8MA70"/>
<evidence type="ECO:0000313" key="2">
    <source>
        <dbReference type="EMBL" id="EED18399.1"/>
    </source>
</evidence>
<dbReference type="InParanoid" id="B8MA70"/>
<feature type="compositionally biased region" description="Polar residues" evidence="1">
    <location>
        <begin position="14"/>
        <end position="23"/>
    </location>
</feature>
<evidence type="ECO:0000256" key="1">
    <source>
        <dbReference type="SAM" id="MobiDB-lite"/>
    </source>
</evidence>
<proteinExistence type="predicted"/>
<dbReference type="Proteomes" id="UP000001745">
    <property type="component" value="Unassembled WGS sequence"/>
</dbReference>
<dbReference type="VEuPathDB" id="FungiDB:TSTA_121420"/>
<feature type="compositionally biased region" description="Basic and acidic residues" evidence="1">
    <location>
        <begin position="344"/>
        <end position="356"/>
    </location>
</feature>
<feature type="compositionally biased region" description="Basic and acidic residues" evidence="1">
    <location>
        <begin position="296"/>
        <end position="307"/>
    </location>
</feature>
<feature type="region of interest" description="Disordered" evidence="1">
    <location>
        <begin position="261"/>
        <end position="325"/>
    </location>
</feature>
<dbReference type="EMBL" id="EQ962655">
    <property type="protein sequence ID" value="EED18399.1"/>
    <property type="molecule type" value="Genomic_DNA"/>
</dbReference>
<dbReference type="GeneID" id="8099382"/>